<comment type="caution">
    <text evidence="1">The sequence shown here is derived from an EMBL/GenBank/DDBJ whole genome shotgun (WGS) entry which is preliminary data.</text>
</comment>
<protein>
    <recommendedName>
        <fullName evidence="3">Butirosin biosynthesis protein H N-terminal domain-containing protein</fullName>
    </recommendedName>
</protein>
<evidence type="ECO:0008006" key="3">
    <source>
        <dbReference type="Google" id="ProtNLM"/>
    </source>
</evidence>
<dbReference type="EMBL" id="JBHSMI010000067">
    <property type="protein sequence ID" value="MFC5407350.1"/>
    <property type="molecule type" value="Genomic_DNA"/>
</dbReference>
<dbReference type="RefSeq" id="WP_378139937.1">
    <property type="nucleotide sequence ID" value="NZ_JBHSMI010000067.1"/>
</dbReference>
<evidence type="ECO:0000313" key="1">
    <source>
        <dbReference type="EMBL" id="MFC5407350.1"/>
    </source>
</evidence>
<accession>A0ABW0I1F0</accession>
<sequence>MNQNDKAPLKSFFNGCDFTIKTGANCYWNALSVPLRYYGLDWLSLSFVNMGFIFSGPTLEYHEKEEDLELEWLFKYVKLIKNRVAISRLTDMNFNSPIALTVDLFPFSHDYPVFPGIHTFHCLNVLGFEEDKALIVDCHFGFAGPVGVDTLAAAVRSADVEGCGVMIRVEPAGIFHASAVGPTTDQLDQMLLRKWSDYIQGSYWPTRDYTCGLLALTKLKDYLMDTLEFYFSQPRNAYRQLCQKINEGFTDPREGFVRFLLRHGHLFSRRISSDLLRLMEHSIHLMRQFILTIIMGYMQKWTLSFLAPKLLHLLERAIKTETEIHRHIEDILIAG</sequence>
<gene>
    <name evidence="1" type="ORF">ACFPOF_31860</name>
</gene>
<evidence type="ECO:0000313" key="2">
    <source>
        <dbReference type="Proteomes" id="UP001596113"/>
    </source>
</evidence>
<proteinExistence type="predicted"/>
<keyword evidence="2" id="KW-1185">Reference proteome</keyword>
<name>A0ABW0I1F0_9BACL</name>
<dbReference type="Proteomes" id="UP001596113">
    <property type="component" value="Unassembled WGS sequence"/>
</dbReference>
<reference evidence="2" key="1">
    <citation type="journal article" date="2019" name="Int. J. Syst. Evol. Microbiol.">
        <title>The Global Catalogue of Microorganisms (GCM) 10K type strain sequencing project: providing services to taxonomists for standard genome sequencing and annotation.</title>
        <authorList>
            <consortium name="The Broad Institute Genomics Platform"/>
            <consortium name="The Broad Institute Genome Sequencing Center for Infectious Disease"/>
            <person name="Wu L."/>
            <person name="Ma J."/>
        </authorList>
    </citation>
    <scope>NUCLEOTIDE SEQUENCE [LARGE SCALE GENOMIC DNA]</scope>
    <source>
        <strain evidence="2">CGMCC 1.18575</strain>
    </source>
</reference>
<organism evidence="1 2">
    <name type="scientific">Cohnella soli</name>
    <dbReference type="NCBI Taxonomy" id="425005"/>
    <lineage>
        <taxon>Bacteria</taxon>
        <taxon>Bacillati</taxon>
        <taxon>Bacillota</taxon>
        <taxon>Bacilli</taxon>
        <taxon>Bacillales</taxon>
        <taxon>Paenibacillaceae</taxon>
        <taxon>Cohnella</taxon>
    </lineage>
</organism>